<organism evidence="1 2">
    <name type="scientific">Clonostachys solani</name>
    <dbReference type="NCBI Taxonomy" id="160281"/>
    <lineage>
        <taxon>Eukaryota</taxon>
        <taxon>Fungi</taxon>
        <taxon>Dikarya</taxon>
        <taxon>Ascomycota</taxon>
        <taxon>Pezizomycotina</taxon>
        <taxon>Sordariomycetes</taxon>
        <taxon>Hypocreomycetidae</taxon>
        <taxon>Hypocreales</taxon>
        <taxon>Bionectriaceae</taxon>
        <taxon>Clonostachys</taxon>
    </lineage>
</organism>
<protein>
    <submittedName>
        <fullName evidence="1">Uncharacterized protein</fullName>
    </submittedName>
</protein>
<feature type="non-terminal residue" evidence="1">
    <location>
        <position position="581"/>
    </location>
</feature>
<sequence length="581" mass="65961">DGHELASYSHTPSVWCLRDVVPGIRRDNGLYSNFRIPHTVTYHDETCITLDAGVYPDCGYCKQTSSKYIFCRHPDCSERQLTSESVTFHTDCSNLVKKLTDGALRRFWIAATWRYPWPHSPPPLLTSEDPIDDYIRMASNACQLPLLITLSNEIKAMVVQRCGPHLSLWRYTSSIKLIKELELAQNSSIILPLVDIQSWHRGTQPRLSNERHSGIIRLTIDARGLRAICRFSNPLEPRPLSTHSSYFLYIFRQATQVYNTKVQFDICQIYSYGTPALPLGRSVIQPPQSIRTPEIERFTTSSLKQCHGLTFFISMNGIASIHPHTSRGPFSFETFTGTLTPQLQACTAWFYLPLGNNEEIVSLGLRFHVRHGLYLFPCLLVYLDSGNYTIGPSLTGRVVDITVLIKGRPILLWENPNDESNCISTIGFCIIGVSIGRTLFYSHSMIPLNNPPFKNACLTTAPLRGVVEVKLFRSQTFCRGIIPTYDNKTRRSLGQCWVGEDTVFTYQTPTRLYYASTEYKIDGVKPLRAAVYVEIATQSCPEPQKDESRRWACSAMRGIIKFWFNEVQSSLTVQETGEHEN</sequence>
<dbReference type="EMBL" id="CABFOC020000091">
    <property type="protein sequence ID" value="CAH0059230.1"/>
    <property type="molecule type" value="Genomic_DNA"/>
</dbReference>
<evidence type="ECO:0000313" key="1">
    <source>
        <dbReference type="EMBL" id="CAH0059230.1"/>
    </source>
</evidence>
<proteinExistence type="predicted"/>
<feature type="non-terminal residue" evidence="1">
    <location>
        <position position="1"/>
    </location>
</feature>
<evidence type="ECO:0000313" key="2">
    <source>
        <dbReference type="Proteomes" id="UP000775872"/>
    </source>
</evidence>
<name>A0A9P0ET98_9HYPO</name>
<accession>A0A9P0ET98</accession>
<reference evidence="1 2" key="2">
    <citation type="submission" date="2021-10" db="EMBL/GenBank/DDBJ databases">
        <authorList>
            <person name="Piombo E."/>
        </authorList>
    </citation>
    <scope>NUCLEOTIDE SEQUENCE [LARGE SCALE GENOMIC DNA]</scope>
</reference>
<reference evidence="2" key="1">
    <citation type="submission" date="2019-06" db="EMBL/GenBank/DDBJ databases">
        <authorList>
            <person name="Broberg M."/>
        </authorList>
    </citation>
    <scope>NUCLEOTIDE SEQUENCE [LARGE SCALE GENOMIC DNA]</scope>
</reference>
<dbReference type="AlphaFoldDB" id="A0A9P0ET98"/>
<comment type="caution">
    <text evidence="1">The sequence shown here is derived from an EMBL/GenBank/DDBJ whole genome shotgun (WGS) entry which is preliminary data.</text>
</comment>
<dbReference type="Proteomes" id="UP000775872">
    <property type="component" value="Unassembled WGS sequence"/>
</dbReference>
<dbReference type="OrthoDB" id="4763081at2759"/>
<keyword evidence="2" id="KW-1185">Reference proteome</keyword>
<gene>
    <name evidence="1" type="ORF">CSOL1703_00008265</name>
</gene>